<keyword evidence="2 10" id="KW-0436">Ligase</keyword>
<evidence type="ECO:0000256" key="4">
    <source>
        <dbReference type="ARBA" id="ARBA00050450"/>
    </source>
</evidence>
<dbReference type="KEGG" id="dsf:UWK_00094"/>
<evidence type="ECO:0000256" key="3">
    <source>
        <dbReference type="ARBA" id="ARBA00022741"/>
    </source>
</evidence>
<evidence type="ECO:0000259" key="12">
    <source>
        <dbReference type="Pfam" id="PF14535"/>
    </source>
</evidence>
<dbReference type="PATRIC" id="fig|1167006.5.peg.105"/>
<dbReference type="GO" id="GO:0000166">
    <property type="term" value="F:nucleotide binding"/>
    <property type="evidence" value="ECO:0007669"/>
    <property type="project" value="UniProtKB-KW"/>
</dbReference>
<evidence type="ECO:0000256" key="6">
    <source>
        <dbReference type="ARBA" id="ARBA00061566"/>
    </source>
</evidence>
<dbReference type="PANTHER" id="PTHR43439:SF1">
    <property type="entry name" value="PHENYLACETATE-COENZYME A LIGASE"/>
    <property type="match status" value="1"/>
</dbReference>
<evidence type="ECO:0000256" key="8">
    <source>
        <dbReference type="ARBA" id="ARBA00068695"/>
    </source>
</evidence>
<protein>
    <recommendedName>
        <fullName evidence="8 10">Phenylacetate-coenzyme A ligase</fullName>
        <ecNumber evidence="7 10">6.2.1.30</ecNumber>
    </recommendedName>
    <alternativeName>
        <fullName evidence="9 10">Phenylacetyl-CoA ligase</fullName>
    </alternativeName>
</protein>
<dbReference type="InterPro" id="IPR028154">
    <property type="entry name" value="AMP-dep_Lig_C"/>
</dbReference>
<dbReference type="FunFam" id="3.30.300.30:FF:000019">
    <property type="entry name" value="Phenylacetate-coenzyme A ligase"/>
    <property type="match status" value="1"/>
</dbReference>
<feature type="domain" description="AMP-dependent ligase C-terminal" evidence="12">
    <location>
        <begin position="337"/>
        <end position="433"/>
    </location>
</feature>
<dbReference type="SUPFAM" id="SSF56801">
    <property type="entry name" value="Acetyl-CoA synthetase-like"/>
    <property type="match status" value="1"/>
</dbReference>
<evidence type="ECO:0000256" key="9">
    <source>
        <dbReference type="ARBA" id="ARBA00075111"/>
    </source>
</evidence>
<evidence type="ECO:0000313" key="14">
    <source>
        <dbReference type="Proteomes" id="UP000011721"/>
    </source>
</evidence>
<keyword evidence="14" id="KW-1185">Reference proteome</keyword>
<dbReference type="Pfam" id="PF14535">
    <property type="entry name" value="AMP-binding_C_2"/>
    <property type="match status" value="1"/>
</dbReference>
<dbReference type="NCBIfam" id="TIGR02155">
    <property type="entry name" value="PA_CoA_ligase"/>
    <property type="match status" value="1"/>
</dbReference>
<comment type="similarity">
    <text evidence="6 10">Belongs to the phenylacetyl-CoA ligase family.</text>
</comment>
<dbReference type="GO" id="GO:0047475">
    <property type="term" value="F:phenylacetate-CoA ligase activity"/>
    <property type="evidence" value="ECO:0007669"/>
    <property type="project" value="UniProtKB-EC"/>
</dbReference>
<comment type="subunit">
    <text evidence="1">Monomer.</text>
</comment>
<evidence type="ECO:0000313" key="13">
    <source>
        <dbReference type="EMBL" id="AGF76682.1"/>
    </source>
</evidence>
<gene>
    <name evidence="13" type="ordered locus">UWK_00094</name>
</gene>
<dbReference type="OrthoDB" id="580775at2"/>
<dbReference type="InterPro" id="IPR051414">
    <property type="entry name" value="Adenylate-forming_Reductase"/>
</dbReference>
<name>M1P4Q3_DESSD</name>
<evidence type="ECO:0000259" key="11">
    <source>
        <dbReference type="Pfam" id="PF00501"/>
    </source>
</evidence>
<organism evidence="13 14">
    <name type="scientific">Desulfocapsa sulfexigens (strain DSM 10523 / SB164P1)</name>
    <dbReference type="NCBI Taxonomy" id="1167006"/>
    <lineage>
        <taxon>Bacteria</taxon>
        <taxon>Pseudomonadati</taxon>
        <taxon>Thermodesulfobacteriota</taxon>
        <taxon>Desulfobulbia</taxon>
        <taxon>Desulfobulbales</taxon>
        <taxon>Desulfocapsaceae</taxon>
        <taxon>Desulfocapsa</taxon>
    </lineage>
</organism>
<dbReference type="InterPro" id="IPR045851">
    <property type="entry name" value="AMP-bd_C_sf"/>
</dbReference>
<dbReference type="EC" id="6.2.1.30" evidence="7 10"/>
<dbReference type="InterPro" id="IPR049623">
    <property type="entry name" value="PA_CoA_lig_proteobact_actino"/>
</dbReference>
<evidence type="ECO:0000256" key="5">
    <source>
        <dbReference type="ARBA" id="ARBA00060591"/>
    </source>
</evidence>
<dbReference type="FunFam" id="3.40.50.12780:FF:000016">
    <property type="entry name" value="Phenylacetate-coenzyme A ligase"/>
    <property type="match status" value="1"/>
</dbReference>
<accession>M1P4Q3</accession>
<dbReference type="PANTHER" id="PTHR43439">
    <property type="entry name" value="PHENYLACETATE-COENZYME A LIGASE"/>
    <property type="match status" value="1"/>
</dbReference>
<dbReference type="PIRSF" id="PIRSF006444">
    <property type="entry name" value="PaaK"/>
    <property type="match status" value="1"/>
</dbReference>
<feature type="domain" description="AMP-dependent synthetase/ligase" evidence="11">
    <location>
        <begin position="81"/>
        <end position="287"/>
    </location>
</feature>
<comment type="function">
    <text evidence="10">Catalyzes the activation of phenylacetic acid (PA) to phenylacetyl-CoA (PA-CoA).</text>
</comment>
<evidence type="ECO:0000256" key="2">
    <source>
        <dbReference type="ARBA" id="ARBA00022598"/>
    </source>
</evidence>
<sequence length="435" mass="48623">MTLYWEEEMETLPRVGLESIQLKRLQHLVARVYKTVAPYREKMDAAGVKPEDIQSLADLAKLPFTVKEDLRDNYPFGLFTVPMDQVVRVHASSGTTGKPTVVGYTKKDLETWSGLMARALTLAGVTAKDMVHNAYGYGLFTGGLGAHYGIERLGATVIPVSGGNTKRQITIMKDFKSSVLLATPSYALNLAETMETLDVDPRSLSLRVGVFGAEPWSENMRDEVERKLNIKAVDIYGLSEVMGPGVSMQCLEGEKGMHVFEDHFLPEIIDPDTGEVLPPGEKGELVFTTLTKEAFPIIRYRTKDISRLMYDTCACGRTLVRMEKVTGRTDDMLIIRGVNVFPSQIEHVLMGTEGVEPHYQIVVNREGNMDTMAVEVEVSEDIFSDEIKALENLTKRIQMDIKDMLGVTCRVKLVEPRTIQRSEGKAQRVIDNRKL</sequence>
<dbReference type="eggNOG" id="COG1541">
    <property type="taxonomic scope" value="Bacteria"/>
</dbReference>
<dbReference type="RefSeq" id="WP_015402381.1">
    <property type="nucleotide sequence ID" value="NC_020304.1"/>
</dbReference>
<dbReference type="InterPro" id="IPR042099">
    <property type="entry name" value="ANL_N_sf"/>
</dbReference>
<reference evidence="14" key="1">
    <citation type="journal article" date="2013" name="Stand. Genomic Sci.">
        <title>Complete genome sequence of Desulfocapsa sulfexigens, a marine deltaproteobacterium specialized in disproportionating inorganic sulfur compounds.</title>
        <authorList>
            <person name="Finster K.W."/>
            <person name="Kjeldsen K.U."/>
            <person name="Kube M."/>
            <person name="Reinhardt R."/>
            <person name="Mussmann M."/>
            <person name="Amann R."/>
            <person name="Schreiber L."/>
        </authorList>
    </citation>
    <scope>NUCLEOTIDE SEQUENCE [LARGE SCALE GENOMIC DNA]</scope>
    <source>
        <strain evidence="14">DSM 10523 / SB164P1</strain>
    </source>
</reference>
<dbReference type="Gene3D" id="3.40.50.12780">
    <property type="entry name" value="N-terminal domain of ligase-like"/>
    <property type="match status" value="1"/>
</dbReference>
<dbReference type="AlphaFoldDB" id="M1P4Q3"/>
<dbReference type="GO" id="GO:0010124">
    <property type="term" value="P:phenylacetate catabolic process"/>
    <property type="evidence" value="ECO:0007669"/>
    <property type="project" value="UniProtKB-UniRule"/>
</dbReference>
<dbReference type="HOGENOM" id="CLU_035301_1_1_7"/>
<proteinExistence type="inferred from homology"/>
<evidence type="ECO:0000256" key="1">
    <source>
        <dbReference type="ARBA" id="ARBA00011245"/>
    </source>
</evidence>
<keyword evidence="3 10" id="KW-0547">Nucleotide-binding</keyword>
<dbReference type="UniPathway" id="UPA00930"/>
<dbReference type="InterPro" id="IPR000873">
    <property type="entry name" value="AMP-dep_synth/lig_dom"/>
</dbReference>
<dbReference type="InterPro" id="IPR011880">
    <property type="entry name" value="PA_CoA_ligase"/>
</dbReference>
<comment type="pathway">
    <text evidence="5 10">Aromatic compound metabolism; phenylacetate degradation.</text>
</comment>
<dbReference type="Proteomes" id="UP000011721">
    <property type="component" value="Chromosome"/>
</dbReference>
<evidence type="ECO:0000256" key="7">
    <source>
        <dbReference type="ARBA" id="ARBA00066629"/>
    </source>
</evidence>
<evidence type="ECO:0000256" key="10">
    <source>
        <dbReference type="PIRNR" id="PIRNR006444"/>
    </source>
</evidence>
<dbReference type="STRING" id="1167006.UWK_00094"/>
<dbReference type="Pfam" id="PF00501">
    <property type="entry name" value="AMP-binding"/>
    <property type="match status" value="1"/>
</dbReference>
<comment type="catalytic activity">
    <reaction evidence="4">
        <text>2-phenylacetate + ATP + CoA = phenylacetyl-CoA + AMP + diphosphate</text>
        <dbReference type="Rhea" id="RHEA:20956"/>
        <dbReference type="ChEBI" id="CHEBI:18401"/>
        <dbReference type="ChEBI" id="CHEBI:30616"/>
        <dbReference type="ChEBI" id="CHEBI:33019"/>
        <dbReference type="ChEBI" id="CHEBI:57287"/>
        <dbReference type="ChEBI" id="CHEBI:57390"/>
        <dbReference type="ChEBI" id="CHEBI:456215"/>
        <dbReference type="EC" id="6.2.1.30"/>
    </reaction>
    <physiologicalReaction direction="left-to-right" evidence="4">
        <dbReference type="Rhea" id="RHEA:20957"/>
    </physiologicalReaction>
</comment>
<dbReference type="CDD" id="cd05913">
    <property type="entry name" value="PaaK"/>
    <property type="match status" value="1"/>
</dbReference>
<dbReference type="EMBL" id="CP003985">
    <property type="protein sequence ID" value="AGF76682.1"/>
    <property type="molecule type" value="Genomic_DNA"/>
</dbReference>
<dbReference type="Gene3D" id="3.30.300.30">
    <property type="match status" value="1"/>
</dbReference>